<proteinExistence type="predicted"/>
<evidence type="ECO:0000313" key="2">
    <source>
        <dbReference type="EMBL" id="MCG2587979.1"/>
    </source>
</evidence>
<organism evidence="2 3">
    <name type="scientific">Rhodohalobacter sulfatireducens</name>
    <dbReference type="NCBI Taxonomy" id="2911366"/>
    <lineage>
        <taxon>Bacteria</taxon>
        <taxon>Pseudomonadati</taxon>
        <taxon>Balneolota</taxon>
        <taxon>Balneolia</taxon>
        <taxon>Balneolales</taxon>
        <taxon>Balneolaceae</taxon>
        <taxon>Rhodohalobacter</taxon>
    </lineage>
</organism>
<evidence type="ECO:0000256" key="1">
    <source>
        <dbReference type="SAM" id="SignalP"/>
    </source>
</evidence>
<comment type="caution">
    <text evidence="2">The sequence shown here is derived from an EMBL/GenBank/DDBJ whole genome shotgun (WGS) entry which is preliminary data.</text>
</comment>
<reference evidence="2" key="1">
    <citation type="submission" date="2022-01" db="EMBL/GenBank/DDBJ databases">
        <authorList>
            <person name="Wang Y."/>
        </authorList>
    </citation>
    <scope>NUCLEOTIDE SEQUENCE</scope>
    <source>
        <strain evidence="2">WB101</strain>
    </source>
</reference>
<dbReference type="Proteomes" id="UP001165366">
    <property type="component" value="Unassembled WGS sequence"/>
</dbReference>
<gene>
    <name evidence="2" type="ORF">L6773_05350</name>
</gene>
<protein>
    <submittedName>
        <fullName evidence="2">Uncharacterized protein</fullName>
    </submittedName>
</protein>
<name>A0ABS9KAU5_9BACT</name>
<accession>A0ABS9KAU5</accession>
<sequence length="89" mass="9766">MKHLLKQKIQPITAKILLSLFFGVMAITASSNLPTENNQSFNLQDSTSKIVKNSCRLIANQSAEYKPDSDESVAVGRAISWDSTSKVLP</sequence>
<dbReference type="EMBL" id="JAKLWS010000004">
    <property type="protein sequence ID" value="MCG2587979.1"/>
    <property type="molecule type" value="Genomic_DNA"/>
</dbReference>
<keyword evidence="3" id="KW-1185">Reference proteome</keyword>
<reference evidence="2" key="2">
    <citation type="submission" date="2024-05" db="EMBL/GenBank/DDBJ databases">
        <title>Rhodohalobacter halophilus gen. nov., sp. nov., a moderately halophilic member of the family Balneolaceae.</title>
        <authorList>
            <person name="Xia J."/>
        </authorList>
    </citation>
    <scope>NUCLEOTIDE SEQUENCE</scope>
    <source>
        <strain evidence="2">WB101</strain>
    </source>
</reference>
<keyword evidence="1" id="KW-0732">Signal</keyword>
<feature type="signal peptide" evidence="1">
    <location>
        <begin position="1"/>
        <end position="26"/>
    </location>
</feature>
<dbReference type="RefSeq" id="WP_237852823.1">
    <property type="nucleotide sequence ID" value="NZ_JAKLWS010000004.1"/>
</dbReference>
<evidence type="ECO:0000313" key="3">
    <source>
        <dbReference type="Proteomes" id="UP001165366"/>
    </source>
</evidence>
<feature type="chain" id="PRO_5046506980" evidence="1">
    <location>
        <begin position="27"/>
        <end position="89"/>
    </location>
</feature>